<dbReference type="InterPro" id="IPR020846">
    <property type="entry name" value="MFS_dom"/>
</dbReference>
<accession>A0ABS3A6P6</accession>
<dbReference type="Gene3D" id="1.20.1250.20">
    <property type="entry name" value="MFS general substrate transporter like domains"/>
    <property type="match status" value="2"/>
</dbReference>
<keyword evidence="3 5" id="KW-1133">Transmembrane helix</keyword>
<dbReference type="EMBL" id="JAFHLB010000028">
    <property type="protein sequence ID" value="MBN3579695.1"/>
    <property type="molecule type" value="Genomic_DNA"/>
</dbReference>
<dbReference type="InterPro" id="IPR051788">
    <property type="entry name" value="MFS_Transporter"/>
</dbReference>
<dbReference type="InterPro" id="IPR011701">
    <property type="entry name" value="MFS"/>
</dbReference>
<dbReference type="PROSITE" id="PS50850">
    <property type="entry name" value="MFS"/>
    <property type="match status" value="1"/>
</dbReference>
<evidence type="ECO:0000259" key="6">
    <source>
        <dbReference type="PROSITE" id="PS50850"/>
    </source>
</evidence>
<sequence length="385" mass="40005">MELLDSTPSPAIPRSVNATRIAFFVAGLSLAAWAPLIPLAKERLMADHGTMGMVLLSFGIGSFLMMPLSGILASRFGCRVVFFTATILTLAMMPALVTMNTPLTLAIALFLFGAGIGAMDVVVNIHAVLVEKQVDKPVMSGFHALFSIGGIAGAGLVSLLLMQGLAPLTVIALIIAAVVIMLLFAYSGMLTYSESDESPLFVVPKGIVILLGVLCFVAYIMEGSMLDWSGILLTSNNLITVDHAGLGYTVFACAMTAGRLLGDRIIAAFGRLRVFVISALIASLGFGVIVLGNSLETMIGGFFLIGAGLSNIVPILFTASGQQKVMPSTLAVASVSTIGYSGILLGPALIGFVANATTLGFAFGVVAVLSLSLLICARFIFSAND</sequence>
<feature type="transmembrane region" description="Helical" evidence="5">
    <location>
        <begin position="329"/>
        <end position="353"/>
    </location>
</feature>
<feature type="transmembrane region" description="Helical" evidence="5">
    <location>
        <begin position="80"/>
        <end position="99"/>
    </location>
</feature>
<feature type="transmembrane region" description="Helical" evidence="5">
    <location>
        <begin position="105"/>
        <end position="130"/>
    </location>
</feature>
<dbReference type="SUPFAM" id="SSF103473">
    <property type="entry name" value="MFS general substrate transporter"/>
    <property type="match status" value="1"/>
</dbReference>
<dbReference type="InterPro" id="IPR036259">
    <property type="entry name" value="MFS_trans_sf"/>
</dbReference>
<dbReference type="RefSeq" id="WP_206371547.1">
    <property type="nucleotide sequence ID" value="NZ_CAWPTM010000100.1"/>
</dbReference>
<keyword evidence="2 5" id="KW-0812">Transmembrane</keyword>
<dbReference type="PANTHER" id="PTHR23514:SF13">
    <property type="entry name" value="INNER MEMBRANE PROTEIN YBJJ"/>
    <property type="match status" value="1"/>
</dbReference>
<keyword evidence="4 5" id="KW-0472">Membrane</keyword>
<evidence type="ECO:0000256" key="3">
    <source>
        <dbReference type="ARBA" id="ARBA00022989"/>
    </source>
</evidence>
<feature type="transmembrane region" description="Helical" evidence="5">
    <location>
        <begin position="274"/>
        <end position="292"/>
    </location>
</feature>
<dbReference type="CDD" id="cd17393">
    <property type="entry name" value="MFS_MosC_like"/>
    <property type="match status" value="1"/>
</dbReference>
<feature type="transmembrane region" description="Helical" evidence="5">
    <location>
        <begin position="241"/>
        <end position="262"/>
    </location>
</feature>
<feature type="transmembrane region" description="Helical" evidence="5">
    <location>
        <begin position="21"/>
        <end position="40"/>
    </location>
</feature>
<feature type="transmembrane region" description="Helical" evidence="5">
    <location>
        <begin position="200"/>
        <end position="221"/>
    </location>
</feature>
<organism evidence="7 8">
    <name type="scientific">Vibrio neptunius</name>
    <dbReference type="NCBI Taxonomy" id="170651"/>
    <lineage>
        <taxon>Bacteria</taxon>
        <taxon>Pseudomonadati</taxon>
        <taxon>Pseudomonadota</taxon>
        <taxon>Gammaproteobacteria</taxon>
        <taxon>Vibrionales</taxon>
        <taxon>Vibrionaceae</taxon>
        <taxon>Vibrio</taxon>
    </lineage>
</organism>
<evidence type="ECO:0000256" key="5">
    <source>
        <dbReference type="SAM" id="Phobius"/>
    </source>
</evidence>
<evidence type="ECO:0000256" key="4">
    <source>
        <dbReference type="ARBA" id="ARBA00023136"/>
    </source>
</evidence>
<dbReference type="PANTHER" id="PTHR23514">
    <property type="entry name" value="BYPASS OF STOP CODON PROTEIN 6"/>
    <property type="match status" value="1"/>
</dbReference>
<comment type="subcellular location">
    <subcellularLocation>
        <location evidence="1">Membrane</location>
        <topology evidence="1">Multi-pass membrane protein</topology>
    </subcellularLocation>
</comment>
<comment type="caution">
    <text evidence="7">The sequence shown here is derived from an EMBL/GenBank/DDBJ whole genome shotgun (WGS) entry which is preliminary data.</text>
</comment>
<dbReference type="Proteomes" id="UP000779070">
    <property type="component" value="Unassembled WGS sequence"/>
</dbReference>
<keyword evidence="8" id="KW-1185">Reference proteome</keyword>
<name>A0ABS3A6P6_9VIBR</name>
<reference evidence="7 8" key="1">
    <citation type="submission" date="2021-02" db="EMBL/GenBank/DDBJ databases">
        <title>Draft Genome Sequences of 5 Vibrio neptunius Strains Isolated From of Bivalve Hatcheries.</title>
        <authorList>
            <person name="Galvis F."/>
            <person name="Barja J.L."/>
            <person name="Lemos M.L."/>
            <person name="Balado M."/>
        </authorList>
    </citation>
    <scope>NUCLEOTIDE SEQUENCE [LARGE SCALE GENOMIC DNA]</scope>
    <source>
        <strain evidence="7 8">PP-145.98</strain>
    </source>
</reference>
<evidence type="ECO:0000313" key="7">
    <source>
        <dbReference type="EMBL" id="MBN3579695.1"/>
    </source>
</evidence>
<proteinExistence type="predicted"/>
<feature type="transmembrane region" description="Helical" evidence="5">
    <location>
        <begin position="52"/>
        <end position="73"/>
    </location>
</feature>
<evidence type="ECO:0000256" key="1">
    <source>
        <dbReference type="ARBA" id="ARBA00004141"/>
    </source>
</evidence>
<dbReference type="Pfam" id="PF07690">
    <property type="entry name" value="MFS_1"/>
    <property type="match status" value="1"/>
</dbReference>
<feature type="transmembrane region" description="Helical" evidence="5">
    <location>
        <begin position="359"/>
        <end position="381"/>
    </location>
</feature>
<evidence type="ECO:0000256" key="2">
    <source>
        <dbReference type="ARBA" id="ARBA00022692"/>
    </source>
</evidence>
<feature type="domain" description="Major facilitator superfamily (MFS) profile" evidence="6">
    <location>
        <begin position="15"/>
        <end position="385"/>
    </location>
</feature>
<evidence type="ECO:0000313" key="8">
    <source>
        <dbReference type="Proteomes" id="UP000779070"/>
    </source>
</evidence>
<feature type="transmembrane region" description="Helical" evidence="5">
    <location>
        <begin position="142"/>
        <end position="162"/>
    </location>
</feature>
<protein>
    <submittedName>
        <fullName evidence="7">MFS transporter</fullName>
    </submittedName>
</protein>
<gene>
    <name evidence="7" type="ORF">JYA62_18715</name>
</gene>
<feature type="transmembrane region" description="Helical" evidence="5">
    <location>
        <begin position="168"/>
        <end position="188"/>
    </location>
</feature>
<feature type="transmembrane region" description="Helical" evidence="5">
    <location>
        <begin position="298"/>
        <end position="317"/>
    </location>
</feature>